<gene>
    <name evidence="2" type="ORF">SAMN05880501_101382</name>
</gene>
<evidence type="ECO:0000313" key="3">
    <source>
        <dbReference type="Proteomes" id="UP000219636"/>
    </source>
</evidence>
<protein>
    <submittedName>
        <fullName evidence="2">Predicted GNAT family N-acyltransferase</fullName>
    </submittedName>
</protein>
<dbReference type="Proteomes" id="UP000219636">
    <property type="component" value="Unassembled WGS sequence"/>
</dbReference>
<evidence type="ECO:0000313" key="2">
    <source>
        <dbReference type="EMBL" id="SOB91788.1"/>
    </source>
</evidence>
<dbReference type="InterPro" id="IPR000182">
    <property type="entry name" value="GNAT_dom"/>
</dbReference>
<dbReference type="PROSITE" id="PS51186">
    <property type="entry name" value="GNAT"/>
    <property type="match status" value="1"/>
</dbReference>
<name>A0A285RDF4_9BACL</name>
<sequence>MYEVKIVKTKEELELAFSIRKKVFVIEQGVPLHLELDEYDATSTHFIVLDQDKTIAAARLREIESKVGKVERVCVLKEYRGKKLGVLIMQKVEEYAIKQGWKKLKLNAQSYAVPFYEKLGFQVTSPEFLDANIPHRAMEKLI</sequence>
<proteinExistence type="predicted"/>
<accession>A0A285RDF4</accession>
<keyword evidence="3" id="KW-1185">Reference proteome</keyword>
<evidence type="ECO:0000259" key="1">
    <source>
        <dbReference type="PROSITE" id="PS51186"/>
    </source>
</evidence>
<reference evidence="3" key="1">
    <citation type="submission" date="2017-08" db="EMBL/GenBank/DDBJ databases">
        <authorList>
            <person name="Varghese N."/>
            <person name="Submissions S."/>
        </authorList>
    </citation>
    <scope>NUCLEOTIDE SEQUENCE [LARGE SCALE GENOMIC DNA]</scope>
    <source>
        <strain evidence="3">JC22</strain>
    </source>
</reference>
<dbReference type="PANTHER" id="PTHR13355:SF11">
    <property type="entry name" value="GLUCOSAMINE 6-PHOSPHATE N-ACETYLTRANSFERASE"/>
    <property type="match status" value="1"/>
</dbReference>
<dbReference type="SUPFAM" id="SSF55729">
    <property type="entry name" value="Acyl-CoA N-acyltransferases (Nat)"/>
    <property type="match status" value="1"/>
</dbReference>
<keyword evidence="2" id="KW-0012">Acyltransferase</keyword>
<dbReference type="EMBL" id="OBMQ01000001">
    <property type="protein sequence ID" value="SOB91788.1"/>
    <property type="molecule type" value="Genomic_DNA"/>
</dbReference>
<dbReference type="GO" id="GO:0004343">
    <property type="term" value="F:glucosamine 6-phosphate N-acetyltransferase activity"/>
    <property type="evidence" value="ECO:0007669"/>
    <property type="project" value="TreeGrafter"/>
</dbReference>
<dbReference type="Gene3D" id="3.40.630.30">
    <property type="match status" value="1"/>
</dbReference>
<dbReference type="CDD" id="cd04301">
    <property type="entry name" value="NAT_SF"/>
    <property type="match status" value="1"/>
</dbReference>
<keyword evidence="2" id="KW-0808">Transferase</keyword>
<dbReference type="OrthoDB" id="9796171at2"/>
<dbReference type="InterPro" id="IPR016181">
    <property type="entry name" value="Acyl_CoA_acyltransferase"/>
</dbReference>
<organism evidence="2 3">
    <name type="scientific">Ureibacillus xyleni</name>
    <dbReference type="NCBI Taxonomy" id="614648"/>
    <lineage>
        <taxon>Bacteria</taxon>
        <taxon>Bacillati</taxon>
        <taxon>Bacillota</taxon>
        <taxon>Bacilli</taxon>
        <taxon>Bacillales</taxon>
        <taxon>Caryophanaceae</taxon>
        <taxon>Ureibacillus</taxon>
    </lineage>
</organism>
<dbReference type="AlphaFoldDB" id="A0A285RDF4"/>
<dbReference type="Pfam" id="PF13673">
    <property type="entry name" value="Acetyltransf_10"/>
    <property type="match status" value="1"/>
</dbReference>
<dbReference type="RefSeq" id="WP_097071943.1">
    <property type="nucleotide sequence ID" value="NZ_OBMQ01000001.1"/>
</dbReference>
<dbReference type="PANTHER" id="PTHR13355">
    <property type="entry name" value="GLUCOSAMINE 6-PHOSPHATE N-ACETYLTRANSFERASE"/>
    <property type="match status" value="1"/>
</dbReference>
<feature type="domain" description="N-acetyltransferase" evidence="1">
    <location>
        <begin position="2"/>
        <end position="142"/>
    </location>
</feature>
<dbReference type="InterPro" id="IPR039143">
    <property type="entry name" value="GNPNAT1-like"/>
</dbReference>